<name>A0A1R1Y7N3_9FUNG</name>
<organism evidence="2 3">
    <name type="scientific">Smittium culicis</name>
    <dbReference type="NCBI Taxonomy" id="133412"/>
    <lineage>
        <taxon>Eukaryota</taxon>
        <taxon>Fungi</taxon>
        <taxon>Fungi incertae sedis</taxon>
        <taxon>Zoopagomycota</taxon>
        <taxon>Kickxellomycotina</taxon>
        <taxon>Harpellomycetes</taxon>
        <taxon>Harpellales</taxon>
        <taxon>Legeriomycetaceae</taxon>
        <taxon>Smittium</taxon>
    </lineage>
</organism>
<dbReference type="OrthoDB" id="5623219at2759"/>
<reference evidence="2 3" key="1">
    <citation type="submission" date="2017-01" db="EMBL/GenBank/DDBJ databases">
        <authorList>
            <person name="Mah S.A."/>
            <person name="Swanson W.J."/>
            <person name="Moy G.W."/>
            <person name="Vacquier V.D."/>
        </authorList>
    </citation>
    <scope>NUCLEOTIDE SEQUENCE [LARGE SCALE GENOMIC DNA]</scope>
    <source>
        <strain evidence="2 3">GSMNP</strain>
    </source>
</reference>
<proteinExistence type="predicted"/>
<dbReference type="EMBL" id="LSSN01000663">
    <property type="protein sequence ID" value="OMJ22844.1"/>
    <property type="molecule type" value="Genomic_DNA"/>
</dbReference>
<dbReference type="Proteomes" id="UP000187283">
    <property type="component" value="Unassembled WGS sequence"/>
</dbReference>
<accession>A0A1R1Y7N3</accession>
<evidence type="ECO:0000256" key="1">
    <source>
        <dbReference type="SAM" id="SignalP"/>
    </source>
</evidence>
<evidence type="ECO:0000313" key="2">
    <source>
        <dbReference type="EMBL" id="OMJ22844.1"/>
    </source>
</evidence>
<dbReference type="AlphaFoldDB" id="A0A1R1Y7N3"/>
<sequence length="130" mass="15021">MKLLTILSALFISTEAKKMLLVTNYKTPLLLDMVEIKETGPFITKVYSTTCELLGSVDTNVTHFNPRVGWIAESDLGGGYYDRTYYNLNEEKYYAEKKIYSDKFFKLPNTIIEVDMCHKIKKKRCVKKTA</sequence>
<feature type="chain" id="PRO_5013340089" evidence="1">
    <location>
        <begin position="17"/>
        <end position="130"/>
    </location>
</feature>
<comment type="caution">
    <text evidence="2">The sequence shown here is derived from an EMBL/GenBank/DDBJ whole genome shotgun (WGS) entry which is preliminary data.</text>
</comment>
<keyword evidence="3" id="KW-1185">Reference proteome</keyword>
<protein>
    <submittedName>
        <fullName evidence="2">Uncharacterized protein</fullName>
    </submittedName>
</protein>
<gene>
    <name evidence="2" type="ORF">AYI70_g2610</name>
</gene>
<evidence type="ECO:0000313" key="3">
    <source>
        <dbReference type="Proteomes" id="UP000187283"/>
    </source>
</evidence>
<keyword evidence="1" id="KW-0732">Signal</keyword>
<feature type="signal peptide" evidence="1">
    <location>
        <begin position="1"/>
        <end position="16"/>
    </location>
</feature>